<evidence type="ECO:0000313" key="4">
    <source>
        <dbReference type="EMBL" id="KAG2483551.1"/>
    </source>
</evidence>
<feature type="compositionally biased region" description="Gly residues" evidence="2">
    <location>
        <begin position="62"/>
        <end position="86"/>
    </location>
</feature>
<feature type="region of interest" description="Disordered" evidence="2">
    <location>
        <begin position="337"/>
        <end position="491"/>
    </location>
</feature>
<dbReference type="Proteomes" id="UP000612055">
    <property type="component" value="Unassembled WGS sequence"/>
</dbReference>
<feature type="region of interest" description="Disordered" evidence="2">
    <location>
        <begin position="113"/>
        <end position="140"/>
    </location>
</feature>
<keyword evidence="1" id="KW-0479">Metal-binding</keyword>
<gene>
    <name evidence="4" type="ORF">HYH03_017605</name>
</gene>
<dbReference type="InterPro" id="IPR036875">
    <property type="entry name" value="Znf_CCHC_sf"/>
</dbReference>
<dbReference type="SUPFAM" id="SSF57756">
    <property type="entry name" value="Retrovirus zinc finger-like domains"/>
    <property type="match status" value="1"/>
</dbReference>
<dbReference type="AlphaFoldDB" id="A0A836BNR5"/>
<feature type="domain" description="CCHC-type" evidence="3">
    <location>
        <begin position="94"/>
        <end position="108"/>
    </location>
</feature>
<dbReference type="PROSITE" id="PS50158">
    <property type="entry name" value="ZF_CCHC"/>
    <property type="match status" value="1"/>
</dbReference>
<evidence type="ECO:0000259" key="3">
    <source>
        <dbReference type="PROSITE" id="PS50158"/>
    </source>
</evidence>
<dbReference type="GO" id="GO:0008270">
    <property type="term" value="F:zinc ion binding"/>
    <property type="evidence" value="ECO:0007669"/>
    <property type="project" value="UniProtKB-KW"/>
</dbReference>
<reference evidence="4" key="1">
    <citation type="journal article" date="2020" name="bioRxiv">
        <title>Comparative genomics of Chlamydomonas.</title>
        <authorList>
            <person name="Craig R.J."/>
            <person name="Hasan A.R."/>
            <person name="Ness R.W."/>
            <person name="Keightley P.D."/>
        </authorList>
    </citation>
    <scope>NUCLEOTIDE SEQUENCE</scope>
    <source>
        <strain evidence="4">CCAP 11/70</strain>
    </source>
</reference>
<comment type="caution">
    <text evidence="4">The sequence shown here is derived from an EMBL/GenBank/DDBJ whole genome shotgun (WGS) entry which is preliminary data.</text>
</comment>
<dbReference type="GO" id="GO:0003676">
    <property type="term" value="F:nucleic acid binding"/>
    <property type="evidence" value="ECO:0007669"/>
    <property type="project" value="InterPro"/>
</dbReference>
<proteinExistence type="predicted"/>
<feature type="compositionally biased region" description="Acidic residues" evidence="2">
    <location>
        <begin position="388"/>
        <end position="401"/>
    </location>
</feature>
<keyword evidence="1" id="KW-0862">Zinc</keyword>
<protein>
    <recommendedName>
        <fullName evidence="3">CCHC-type domain-containing protein</fullName>
    </recommendedName>
</protein>
<evidence type="ECO:0000313" key="5">
    <source>
        <dbReference type="Proteomes" id="UP000612055"/>
    </source>
</evidence>
<evidence type="ECO:0000256" key="1">
    <source>
        <dbReference type="PROSITE-ProRule" id="PRU00047"/>
    </source>
</evidence>
<organism evidence="4 5">
    <name type="scientific">Edaphochlamys debaryana</name>
    <dbReference type="NCBI Taxonomy" id="47281"/>
    <lineage>
        <taxon>Eukaryota</taxon>
        <taxon>Viridiplantae</taxon>
        <taxon>Chlorophyta</taxon>
        <taxon>core chlorophytes</taxon>
        <taxon>Chlorophyceae</taxon>
        <taxon>CS clade</taxon>
        <taxon>Chlamydomonadales</taxon>
        <taxon>Chlamydomonadales incertae sedis</taxon>
        <taxon>Edaphochlamys</taxon>
    </lineage>
</organism>
<dbReference type="Pfam" id="PF00098">
    <property type="entry name" value="zf-CCHC"/>
    <property type="match status" value="1"/>
</dbReference>
<dbReference type="OrthoDB" id="8060515at2759"/>
<keyword evidence="5" id="KW-1185">Reference proteome</keyword>
<dbReference type="InterPro" id="IPR001878">
    <property type="entry name" value="Znf_CCHC"/>
</dbReference>
<sequence>MQLKFQTKYGDAAWPYTEVLQHMMEQEVRVQAELNADAELARAGMQTLQLAAAMPGSAHGNSGAGGSRQGWQGAGSGAGGPQGAGRGRPAKGACFHCGQPGHYKDKCPVLRAERERQKQQQGGQGPPQAGGQQAGGSVSGVPAPGARYRMYAAATSAAQCEALAGRAEIIMDSGSHLPFTYDDNDLYDLRDVAEPTLVQFGQGPVHKAKKEGKMLLLCDVGVAGYAAAAAATTAAAATAAAGSGMQQRAATWPSRRAAAVELAHRRFAHMGTARMLLLPEQLDGLDFTKRDVQEWIDSRGVCEPCALAKLTRAPFHRHPRPPRATEVLQLVHMDAAGPIKPGFDQSNSSASPSESEDEPSSPPAKAGELQGSPAGQLPAAGEASPPEGVEEAGDSDAEQSDGEGAVTSEPGEGAGPGGGTAEPSPWGTLVQPLQTGSKPAAERPYPMRDNRGPPNRYGQEAAGKGKAAAASTKGAEPELPGGDEPSYQQAM</sequence>
<dbReference type="EMBL" id="JAEHOE010000173">
    <property type="protein sequence ID" value="KAG2483551.1"/>
    <property type="molecule type" value="Genomic_DNA"/>
</dbReference>
<accession>A0A836BNR5</accession>
<name>A0A836BNR5_9CHLO</name>
<evidence type="ECO:0000256" key="2">
    <source>
        <dbReference type="SAM" id="MobiDB-lite"/>
    </source>
</evidence>
<keyword evidence="1" id="KW-0863">Zinc-finger</keyword>
<dbReference type="SMART" id="SM00343">
    <property type="entry name" value="ZnF_C2HC"/>
    <property type="match status" value="1"/>
</dbReference>
<dbReference type="Gene3D" id="4.10.60.10">
    <property type="entry name" value="Zinc finger, CCHC-type"/>
    <property type="match status" value="1"/>
</dbReference>
<feature type="compositionally biased region" description="Low complexity" evidence="2">
    <location>
        <begin position="461"/>
        <end position="474"/>
    </location>
</feature>
<feature type="region of interest" description="Disordered" evidence="2">
    <location>
        <begin position="54"/>
        <end position="89"/>
    </location>
</feature>